<dbReference type="Proteomes" id="UP001295684">
    <property type="component" value="Unassembled WGS sequence"/>
</dbReference>
<keyword evidence="6" id="KW-0732">Signal</keyword>
<comment type="similarity">
    <text evidence="3">Belongs to the acid sphingomyelinase family.</text>
</comment>
<evidence type="ECO:0008006" key="14">
    <source>
        <dbReference type="Google" id="ProtNLM"/>
    </source>
</evidence>
<evidence type="ECO:0000256" key="8">
    <source>
        <dbReference type="ARBA" id="ARBA00022833"/>
    </source>
</evidence>
<keyword evidence="5" id="KW-0479">Metal-binding</keyword>
<feature type="domain" description="Sphingomyelin phosphodiesterase C-terminal" evidence="11">
    <location>
        <begin position="449"/>
        <end position="572"/>
    </location>
</feature>
<dbReference type="GO" id="GO:0005576">
    <property type="term" value="C:extracellular region"/>
    <property type="evidence" value="ECO:0007669"/>
    <property type="project" value="UniProtKB-SubCell"/>
</dbReference>
<gene>
    <name evidence="12" type="ORF">ECRASSUSDP1_LOCUS3688</name>
</gene>
<comment type="caution">
    <text evidence="12">The sequence shown here is derived from an EMBL/GenBank/DDBJ whole genome shotgun (WGS) entry which is preliminary data.</text>
</comment>
<keyword evidence="8" id="KW-0862">Zinc</keyword>
<comment type="cofactor">
    <cofactor evidence="1">
        <name>Zn(2+)</name>
        <dbReference type="ChEBI" id="CHEBI:29105"/>
    </cofactor>
</comment>
<dbReference type="PANTHER" id="PTHR10340">
    <property type="entry name" value="SPHINGOMYELIN PHOSPHODIESTERASE"/>
    <property type="match status" value="1"/>
</dbReference>
<accession>A0AAD1U900</accession>
<reference evidence="12" key="1">
    <citation type="submission" date="2023-07" db="EMBL/GenBank/DDBJ databases">
        <authorList>
            <consortium name="AG Swart"/>
            <person name="Singh M."/>
            <person name="Singh A."/>
            <person name="Seah K."/>
            <person name="Emmerich C."/>
        </authorList>
    </citation>
    <scope>NUCLEOTIDE SEQUENCE</scope>
    <source>
        <strain evidence="12">DP1</strain>
    </source>
</reference>
<protein>
    <recommendedName>
        <fullName evidence="14">Sphingomyelin phosphodiesterase</fullName>
    </recommendedName>
</protein>
<evidence type="ECO:0000259" key="11">
    <source>
        <dbReference type="Pfam" id="PF19272"/>
    </source>
</evidence>
<evidence type="ECO:0000256" key="4">
    <source>
        <dbReference type="ARBA" id="ARBA00022525"/>
    </source>
</evidence>
<dbReference type="InterPro" id="IPR004843">
    <property type="entry name" value="Calcineurin-like_PHP"/>
</dbReference>
<evidence type="ECO:0000256" key="7">
    <source>
        <dbReference type="ARBA" id="ARBA00022801"/>
    </source>
</evidence>
<dbReference type="InterPro" id="IPR045473">
    <property type="entry name" value="ASM_C"/>
</dbReference>
<evidence type="ECO:0000256" key="2">
    <source>
        <dbReference type="ARBA" id="ARBA00004613"/>
    </source>
</evidence>
<name>A0AAD1U900_EUPCR</name>
<evidence type="ECO:0000256" key="5">
    <source>
        <dbReference type="ARBA" id="ARBA00022723"/>
    </source>
</evidence>
<comment type="subcellular location">
    <subcellularLocation>
        <location evidence="2">Secreted</location>
    </subcellularLocation>
</comment>
<dbReference type="Gene3D" id="3.60.21.10">
    <property type="match status" value="1"/>
</dbReference>
<dbReference type="PANTHER" id="PTHR10340:SF57">
    <property type="entry name" value="METALLOPHOS DOMAIN-CONTAINING PROTEIN"/>
    <property type="match status" value="1"/>
</dbReference>
<dbReference type="GO" id="GO:0046872">
    <property type="term" value="F:metal ion binding"/>
    <property type="evidence" value="ECO:0007669"/>
    <property type="project" value="UniProtKB-KW"/>
</dbReference>
<dbReference type="Pfam" id="PF19272">
    <property type="entry name" value="ASMase_C"/>
    <property type="match status" value="1"/>
</dbReference>
<evidence type="ECO:0000256" key="6">
    <source>
        <dbReference type="ARBA" id="ARBA00022729"/>
    </source>
</evidence>
<evidence type="ECO:0000256" key="1">
    <source>
        <dbReference type="ARBA" id="ARBA00001947"/>
    </source>
</evidence>
<keyword evidence="4" id="KW-0964">Secreted</keyword>
<dbReference type="InterPro" id="IPR029052">
    <property type="entry name" value="Metallo-depent_PP-like"/>
</dbReference>
<keyword evidence="9" id="KW-0325">Glycoprotein</keyword>
<evidence type="ECO:0000256" key="3">
    <source>
        <dbReference type="ARBA" id="ARBA00008234"/>
    </source>
</evidence>
<dbReference type="Pfam" id="PF00149">
    <property type="entry name" value="Metallophos"/>
    <property type="match status" value="1"/>
</dbReference>
<dbReference type="InterPro" id="IPR041805">
    <property type="entry name" value="ASMase/PPN1_MPP"/>
</dbReference>
<evidence type="ECO:0000256" key="9">
    <source>
        <dbReference type="ARBA" id="ARBA00023180"/>
    </source>
</evidence>
<dbReference type="CDD" id="cd00842">
    <property type="entry name" value="MPP_ASMase"/>
    <property type="match status" value="1"/>
</dbReference>
<evidence type="ECO:0000259" key="10">
    <source>
        <dbReference type="Pfam" id="PF00149"/>
    </source>
</evidence>
<organism evidence="12 13">
    <name type="scientific">Euplotes crassus</name>
    <dbReference type="NCBI Taxonomy" id="5936"/>
    <lineage>
        <taxon>Eukaryota</taxon>
        <taxon>Sar</taxon>
        <taxon>Alveolata</taxon>
        <taxon>Ciliophora</taxon>
        <taxon>Intramacronucleata</taxon>
        <taxon>Spirotrichea</taxon>
        <taxon>Hypotrichia</taxon>
        <taxon>Euplotida</taxon>
        <taxon>Euplotidae</taxon>
        <taxon>Moneuplotes</taxon>
    </lineage>
</organism>
<feature type="domain" description="Calcineurin-like phosphoesterase" evidence="10">
    <location>
        <begin position="159"/>
        <end position="425"/>
    </location>
</feature>
<evidence type="ECO:0000313" key="12">
    <source>
        <dbReference type="EMBL" id="CAI2362366.1"/>
    </source>
</evidence>
<evidence type="ECO:0000313" key="13">
    <source>
        <dbReference type="Proteomes" id="UP001295684"/>
    </source>
</evidence>
<dbReference type="AlphaFoldDB" id="A0AAD1U900"/>
<dbReference type="EMBL" id="CAMPGE010003531">
    <property type="protein sequence ID" value="CAI2362366.1"/>
    <property type="molecule type" value="Genomic_DNA"/>
</dbReference>
<dbReference type="GO" id="GO:0016787">
    <property type="term" value="F:hydrolase activity"/>
    <property type="evidence" value="ECO:0007669"/>
    <property type="project" value="UniProtKB-KW"/>
</dbReference>
<keyword evidence="7" id="KW-0378">Hydrolase</keyword>
<keyword evidence="13" id="KW-1185">Reference proteome</keyword>
<sequence length="598" mass="68701">MFLVSVLAAEVDKVETKSNILYSVIEPVTCGICKATLGGMAYALLSENSIRFFENLIYYGCTLLFSKDQCTKVSAAYVGLLMRRFRVKTFEPNYFCQVQVPACDNKRNKYTVLEKQDYEKRILADKPDFIKDNNFINNLYKEINEDIEAGNDRETILMYHFSDLHWNINYTEGSNNNCGEIVCCTPNSKPPTKESEKAGKWGDYNCDANPKVVGQLKYSFNQTGKPDFIVWTGDNPDHGIYKDPKISTEATVIITDMINAHSKNTTIFPIHGNHEFDPMNIQDFSLEVDPVIQIVANAWKHWMTEEANAEYLKQSFYSMMAYDHPSTTDEFKRKMGKTRIIGYNSNDCYVFNFMLAGEFNDPGQQFEWLENLLSQMEKDGEVGIFIGHMSPGTSDCISEVSSRLRVLFDRYQHILRLNLFGHTHNEEFEVIRSVEDRKPIGVNHLASSMTTFTNTNPSFRVITLDAETKLPLKIETHMLDIVEANKDDANAIFSHHHELTEDFNMEDLSPASFLKVTEGFMNDEESARKYIQNFYSSAPGYNPPPSCNAKCRRQRSCQTSNSVYSDTRKCMKWVDYTDVWLIASHLFDFMNGRWVTQN</sequence>
<dbReference type="SUPFAM" id="SSF56300">
    <property type="entry name" value="Metallo-dependent phosphatases"/>
    <property type="match status" value="1"/>
</dbReference>
<proteinExistence type="inferred from homology"/>